<comment type="caution">
    <text evidence="1">The sequence shown here is derived from an EMBL/GenBank/DDBJ whole genome shotgun (WGS) entry which is preliminary data.</text>
</comment>
<proteinExistence type="predicted"/>
<dbReference type="Gene3D" id="1.20.58.60">
    <property type="match status" value="1"/>
</dbReference>
<gene>
    <name evidence="1" type="ORF">OFUS_LOCUS26710</name>
</gene>
<dbReference type="SUPFAM" id="SSF46966">
    <property type="entry name" value="Spectrin repeat"/>
    <property type="match status" value="1"/>
</dbReference>
<keyword evidence="2" id="KW-1185">Reference proteome</keyword>
<sequence>ALHGTQDEGLQKLNKVCECLEKVIEKTQPSGQQLLNEQSSQLKRDWDQLNKQLNLCSTTLEGMSNKWNSFEQSYGTFVKWLADVENLVAMEMDPKAELVEKQTQLERY</sequence>
<dbReference type="OrthoDB" id="6117246at2759"/>
<evidence type="ECO:0000313" key="2">
    <source>
        <dbReference type="Proteomes" id="UP000749559"/>
    </source>
</evidence>
<dbReference type="Proteomes" id="UP000749559">
    <property type="component" value="Unassembled WGS sequence"/>
</dbReference>
<dbReference type="EMBL" id="CAIIXF020000247">
    <property type="protein sequence ID" value="CAH1803089.1"/>
    <property type="molecule type" value="Genomic_DNA"/>
</dbReference>
<protein>
    <submittedName>
        <fullName evidence="1">Uncharacterized protein</fullName>
    </submittedName>
</protein>
<feature type="non-terminal residue" evidence="1">
    <location>
        <position position="108"/>
    </location>
</feature>
<reference evidence="1" key="1">
    <citation type="submission" date="2022-03" db="EMBL/GenBank/DDBJ databases">
        <authorList>
            <person name="Martin C."/>
        </authorList>
    </citation>
    <scope>NUCLEOTIDE SEQUENCE</scope>
</reference>
<feature type="non-terminal residue" evidence="1">
    <location>
        <position position="1"/>
    </location>
</feature>
<dbReference type="AlphaFoldDB" id="A0A8J1U4X7"/>
<accession>A0A8J1U4X7</accession>
<organism evidence="1 2">
    <name type="scientific">Owenia fusiformis</name>
    <name type="common">Polychaete worm</name>
    <dbReference type="NCBI Taxonomy" id="6347"/>
    <lineage>
        <taxon>Eukaryota</taxon>
        <taxon>Metazoa</taxon>
        <taxon>Spiralia</taxon>
        <taxon>Lophotrochozoa</taxon>
        <taxon>Annelida</taxon>
        <taxon>Polychaeta</taxon>
        <taxon>Sedentaria</taxon>
        <taxon>Canalipalpata</taxon>
        <taxon>Sabellida</taxon>
        <taxon>Oweniida</taxon>
        <taxon>Oweniidae</taxon>
        <taxon>Owenia</taxon>
    </lineage>
</organism>
<evidence type="ECO:0000313" key="1">
    <source>
        <dbReference type="EMBL" id="CAH1803089.1"/>
    </source>
</evidence>
<name>A0A8J1U4X7_OWEFU</name>